<dbReference type="RefSeq" id="WP_267993400.1">
    <property type="nucleotide sequence ID" value="NZ_JAPJZI010000002.1"/>
</dbReference>
<dbReference type="Gene3D" id="1.10.10.10">
    <property type="entry name" value="Winged helix-like DNA-binding domain superfamily/Winged helix DNA-binding domain"/>
    <property type="match status" value="1"/>
</dbReference>
<comment type="caution">
    <text evidence="5">The sequence shown here is derived from an EMBL/GenBank/DDBJ whole genome shotgun (WGS) entry which is preliminary data.</text>
</comment>
<dbReference type="PROSITE" id="PS50995">
    <property type="entry name" value="HTH_MARR_2"/>
    <property type="match status" value="1"/>
</dbReference>
<evidence type="ECO:0000256" key="2">
    <source>
        <dbReference type="ARBA" id="ARBA00023125"/>
    </source>
</evidence>
<accession>A0A9X3ULU6</accession>
<keyword evidence="1" id="KW-0805">Transcription regulation</keyword>
<dbReference type="InterPro" id="IPR000835">
    <property type="entry name" value="HTH_MarR-typ"/>
</dbReference>
<dbReference type="SUPFAM" id="SSF46785">
    <property type="entry name" value="Winged helix' DNA-binding domain"/>
    <property type="match status" value="1"/>
</dbReference>
<dbReference type="PANTHER" id="PTHR35790">
    <property type="entry name" value="HTH-TYPE TRANSCRIPTIONAL REGULATOR PCHR"/>
    <property type="match status" value="1"/>
</dbReference>
<evidence type="ECO:0000256" key="1">
    <source>
        <dbReference type="ARBA" id="ARBA00023015"/>
    </source>
</evidence>
<dbReference type="GO" id="GO:0003677">
    <property type="term" value="F:DNA binding"/>
    <property type="evidence" value="ECO:0007669"/>
    <property type="project" value="UniProtKB-KW"/>
</dbReference>
<name>A0A9X3ULU6_9HYPH</name>
<gene>
    <name evidence="5" type="ORF">OQ273_22755</name>
</gene>
<keyword evidence="3" id="KW-0804">Transcription</keyword>
<sequence length="153" mass="17397">MTEQDVAPLSLEAFLPYKLNRVAELVSRRFAVIYKDHAGLTRPEWRTLATLGQYGTLTAKSIGAHSSMHKTKVSRAVQSLEDRKWLARMTDEHDRRVEHLTLTKEGARNYRNLAKLAHEFEMGLKDILGEESFEDLNNGLAAVEDQLGTEIFL</sequence>
<dbReference type="PANTHER" id="PTHR35790:SF4">
    <property type="entry name" value="HTH-TYPE TRANSCRIPTIONAL REGULATOR PCHR"/>
    <property type="match status" value="1"/>
</dbReference>
<dbReference type="GO" id="GO:0003700">
    <property type="term" value="F:DNA-binding transcription factor activity"/>
    <property type="evidence" value="ECO:0007669"/>
    <property type="project" value="InterPro"/>
</dbReference>
<dbReference type="InterPro" id="IPR036388">
    <property type="entry name" value="WH-like_DNA-bd_sf"/>
</dbReference>
<keyword evidence="2" id="KW-0238">DNA-binding</keyword>
<protein>
    <submittedName>
        <fullName evidence="5">MarR family winged helix-turn-helix transcriptional regulator</fullName>
    </submittedName>
</protein>
<dbReference type="Proteomes" id="UP001151234">
    <property type="component" value="Unassembled WGS sequence"/>
</dbReference>
<reference evidence="5" key="1">
    <citation type="submission" date="2022-11" db="EMBL/GenBank/DDBJ databases">
        <title>Draft genome sequence of Hoeflea poritis E7-10 and Hoeflea prorocentri PM5-8, separated from scleractinian coral Porites lutea and marine dinoflagellate.</title>
        <authorList>
            <person name="Zhang G."/>
            <person name="Wei Q."/>
            <person name="Cai L."/>
        </authorList>
    </citation>
    <scope>NUCLEOTIDE SEQUENCE</scope>
    <source>
        <strain evidence="5">PM5-8</strain>
    </source>
</reference>
<dbReference type="InterPro" id="IPR052067">
    <property type="entry name" value="Metal_resp_HTH_trans_reg"/>
</dbReference>
<dbReference type="EMBL" id="JAPJZI010000002">
    <property type="protein sequence ID" value="MDA5401412.1"/>
    <property type="molecule type" value="Genomic_DNA"/>
</dbReference>
<organism evidence="5 6">
    <name type="scientific">Hoeflea prorocentri</name>
    <dbReference type="NCBI Taxonomy" id="1922333"/>
    <lineage>
        <taxon>Bacteria</taxon>
        <taxon>Pseudomonadati</taxon>
        <taxon>Pseudomonadota</taxon>
        <taxon>Alphaproteobacteria</taxon>
        <taxon>Hyphomicrobiales</taxon>
        <taxon>Rhizobiaceae</taxon>
        <taxon>Hoeflea</taxon>
    </lineage>
</organism>
<evidence type="ECO:0000313" key="5">
    <source>
        <dbReference type="EMBL" id="MDA5401412.1"/>
    </source>
</evidence>
<keyword evidence="6" id="KW-1185">Reference proteome</keyword>
<dbReference type="Pfam" id="PF01047">
    <property type="entry name" value="MarR"/>
    <property type="match status" value="1"/>
</dbReference>
<evidence type="ECO:0000313" key="6">
    <source>
        <dbReference type="Proteomes" id="UP001151234"/>
    </source>
</evidence>
<evidence type="ECO:0000256" key="3">
    <source>
        <dbReference type="ARBA" id="ARBA00023163"/>
    </source>
</evidence>
<feature type="domain" description="HTH marR-type" evidence="4">
    <location>
        <begin position="12"/>
        <end position="145"/>
    </location>
</feature>
<dbReference type="SMART" id="SM00347">
    <property type="entry name" value="HTH_MARR"/>
    <property type="match status" value="1"/>
</dbReference>
<evidence type="ECO:0000259" key="4">
    <source>
        <dbReference type="PROSITE" id="PS50995"/>
    </source>
</evidence>
<dbReference type="AlphaFoldDB" id="A0A9X3ULU6"/>
<proteinExistence type="predicted"/>
<dbReference type="InterPro" id="IPR036390">
    <property type="entry name" value="WH_DNA-bd_sf"/>
</dbReference>